<accession>A0ABM1BYG1</accession>
<evidence type="ECO:0000313" key="4">
    <source>
        <dbReference type="RefSeq" id="XP_013791063.1"/>
    </source>
</evidence>
<sequence>MAHKLSIEALDRTLKDIRNNNKTMGGVTVLFSGGFRQTLPVVVCGTWMDGIKASLKRSFMWSTIERLSLTINMRVRFGEEQGVEEFSEVLLQVGDGTLENTDGLINIPPSLGTIVESQEQMIDSVFPGFMNCSTWKVPGSVIVPSSRPPMNKQRRSTRR</sequence>
<dbReference type="PANTHER" id="PTHR10492:SF57">
    <property type="entry name" value="ATP-DEPENDENT DNA HELICASE"/>
    <property type="match status" value="1"/>
</dbReference>
<dbReference type="GeneID" id="106474910"/>
<keyword evidence="3" id="KW-1185">Reference proteome</keyword>
<keyword evidence="1" id="KW-0547">Nucleotide-binding</keyword>
<evidence type="ECO:0000256" key="1">
    <source>
        <dbReference type="RuleBase" id="RU363044"/>
    </source>
</evidence>
<feature type="domain" description="DNA helicase Pif1-like DEAD-box helicase" evidence="2">
    <location>
        <begin position="1"/>
        <end position="101"/>
    </location>
</feature>
<dbReference type="InterPro" id="IPR010285">
    <property type="entry name" value="DNA_helicase_pif1-like_DEAD"/>
</dbReference>
<comment type="catalytic activity">
    <reaction evidence="1">
        <text>ATP + H2O = ADP + phosphate + H(+)</text>
        <dbReference type="Rhea" id="RHEA:13065"/>
        <dbReference type="ChEBI" id="CHEBI:15377"/>
        <dbReference type="ChEBI" id="CHEBI:15378"/>
        <dbReference type="ChEBI" id="CHEBI:30616"/>
        <dbReference type="ChEBI" id="CHEBI:43474"/>
        <dbReference type="ChEBI" id="CHEBI:456216"/>
        <dbReference type="EC" id="5.6.2.3"/>
    </reaction>
</comment>
<comment type="cofactor">
    <cofactor evidence="1">
        <name>Mg(2+)</name>
        <dbReference type="ChEBI" id="CHEBI:18420"/>
    </cofactor>
</comment>
<keyword evidence="1" id="KW-0234">DNA repair</keyword>
<keyword evidence="1" id="KW-0347">Helicase</keyword>
<keyword evidence="1" id="KW-0227">DNA damage</keyword>
<dbReference type="Pfam" id="PF05970">
    <property type="entry name" value="PIF1"/>
    <property type="match status" value="1"/>
</dbReference>
<comment type="similarity">
    <text evidence="1">Belongs to the helicase family.</text>
</comment>
<organism evidence="3 4">
    <name type="scientific">Limulus polyphemus</name>
    <name type="common">Atlantic horseshoe crab</name>
    <dbReference type="NCBI Taxonomy" id="6850"/>
    <lineage>
        <taxon>Eukaryota</taxon>
        <taxon>Metazoa</taxon>
        <taxon>Ecdysozoa</taxon>
        <taxon>Arthropoda</taxon>
        <taxon>Chelicerata</taxon>
        <taxon>Merostomata</taxon>
        <taxon>Xiphosura</taxon>
        <taxon>Limulidae</taxon>
        <taxon>Limulus</taxon>
    </lineage>
</organism>
<keyword evidence="1" id="KW-0233">DNA recombination</keyword>
<gene>
    <name evidence="4" type="primary">LOC106474910</name>
</gene>
<protein>
    <recommendedName>
        <fullName evidence="1">ATP-dependent DNA helicase</fullName>
        <ecNumber evidence="1">5.6.2.3</ecNumber>
    </recommendedName>
</protein>
<dbReference type="Proteomes" id="UP000694941">
    <property type="component" value="Unplaced"/>
</dbReference>
<reference evidence="4" key="1">
    <citation type="submission" date="2025-08" db="UniProtKB">
        <authorList>
            <consortium name="RefSeq"/>
        </authorList>
    </citation>
    <scope>IDENTIFICATION</scope>
    <source>
        <tissue evidence="4">Muscle</tissue>
    </source>
</reference>
<evidence type="ECO:0000259" key="2">
    <source>
        <dbReference type="Pfam" id="PF05970"/>
    </source>
</evidence>
<keyword evidence="1" id="KW-0067">ATP-binding</keyword>
<proteinExistence type="inferred from homology"/>
<keyword evidence="1" id="KW-0378">Hydrolase</keyword>
<dbReference type="PANTHER" id="PTHR10492">
    <property type="match status" value="1"/>
</dbReference>
<name>A0ABM1BYG1_LIMPO</name>
<dbReference type="RefSeq" id="XP_013791063.1">
    <property type="nucleotide sequence ID" value="XM_013935609.1"/>
</dbReference>
<dbReference type="EC" id="5.6.2.3" evidence="1"/>
<evidence type="ECO:0000313" key="3">
    <source>
        <dbReference type="Proteomes" id="UP000694941"/>
    </source>
</evidence>